<evidence type="ECO:0000313" key="4">
    <source>
        <dbReference type="Proteomes" id="UP000258613"/>
    </source>
</evidence>
<dbReference type="KEGG" id="nag:AArcMg_0668"/>
<name>A0A346PME5_9EURY</name>
<gene>
    <name evidence="3" type="ORF">AArcMg_0668</name>
</gene>
<organism evidence="3 4">
    <name type="scientific">Natrarchaeobaculum sulfurireducens</name>
    <dbReference type="NCBI Taxonomy" id="2044521"/>
    <lineage>
        <taxon>Archaea</taxon>
        <taxon>Methanobacteriati</taxon>
        <taxon>Methanobacteriota</taxon>
        <taxon>Stenosarchaea group</taxon>
        <taxon>Halobacteria</taxon>
        <taxon>Halobacteriales</taxon>
        <taxon>Natrialbaceae</taxon>
        <taxon>Natrarchaeobaculum</taxon>
    </lineage>
</organism>
<dbReference type="EMBL" id="CP027033">
    <property type="protein sequence ID" value="AXR80690.1"/>
    <property type="molecule type" value="Genomic_DNA"/>
</dbReference>
<feature type="region of interest" description="Disordered" evidence="1">
    <location>
        <begin position="70"/>
        <end position="92"/>
    </location>
</feature>
<protein>
    <recommendedName>
        <fullName evidence="2">Halobacterial output domain-containing protein</fullName>
    </recommendedName>
</protein>
<feature type="domain" description="Halobacterial output" evidence="2">
    <location>
        <begin position="4"/>
        <end position="63"/>
    </location>
</feature>
<evidence type="ECO:0000256" key="1">
    <source>
        <dbReference type="SAM" id="MobiDB-lite"/>
    </source>
</evidence>
<dbReference type="Pfam" id="PF18545">
    <property type="entry name" value="HalOD1"/>
    <property type="match status" value="1"/>
</dbReference>
<sequence length="92" mass="9991">MSQSERVSTEIVNRIGEREEVDPAELPPLGEVIDAAAIDSIADDAAIIAFEYNGYRVRVEHGDVNLYPLNNGELEKPGSEPFAVSDESSGEE</sequence>
<accession>A0A346PME5</accession>
<dbReference type="Proteomes" id="UP000258613">
    <property type="component" value="Chromosome"/>
</dbReference>
<dbReference type="AlphaFoldDB" id="A0A346PME5"/>
<dbReference type="InterPro" id="IPR040624">
    <property type="entry name" value="HalOD1"/>
</dbReference>
<proteinExistence type="predicted"/>
<reference evidence="4" key="1">
    <citation type="submission" date="2018-02" db="EMBL/GenBank/DDBJ databases">
        <title>Phenotypic and genomic properties of facultatively anaerobic sulfur-reducing natronoarchaea from hypersaline soda lakes.</title>
        <authorList>
            <person name="Sorokin D.Y."/>
            <person name="Kublanov I.V."/>
            <person name="Roman P."/>
            <person name="Sinninghe Damste J.S."/>
            <person name="Golyshin P.N."/>
            <person name="Rojo D."/>
            <person name="Ciordia S."/>
            <person name="Mena M.D.C."/>
            <person name="Ferrer M."/>
            <person name="Messina E."/>
            <person name="Smedile F."/>
            <person name="La Spada G."/>
            <person name="La Cono V."/>
            <person name="Yakimov M.M."/>
        </authorList>
    </citation>
    <scope>NUCLEOTIDE SEQUENCE [LARGE SCALE GENOMIC DNA]</scope>
    <source>
        <strain evidence="4">AArc-Mg</strain>
    </source>
</reference>
<evidence type="ECO:0000313" key="3">
    <source>
        <dbReference type="EMBL" id="AXR80690.1"/>
    </source>
</evidence>
<evidence type="ECO:0000259" key="2">
    <source>
        <dbReference type="Pfam" id="PF18545"/>
    </source>
</evidence>
<keyword evidence="4" id="KW-1185">Reference proteome</keyword>